<evidence type="ECO:0000256" key="7">
    <source>
        <dbReference type="SAM" id="Phobius"/>
    </source>
</evidence>
<dbReference type="InterPro" id="IPR029044">
    <property type="entry name" value="Nucleotide-diphossugar_trans"/>
</dbReference>
<keyword evidence="5 7" id="KW-1133">Transmembrane helix</keyword>
<dbReference type="PANTHER" id="PTHR48090">
    <property type="entry name" value="UNDECAPRENYL-PHOSPHATE 4-DEOXY-4-FORMAMIDO-L-ARABINOSE TRANSFERASE-RELATED"/>
    <property type="match status" value="1"/>
</dbReference>
<evidence type="ECO:0000256" key="1">
    <source>
        <dbReference type="ARBA" id="ARBA00004141"/>
    </source>
</evidence>
<evidence type="ECO:0000256" key="4">
    <source>
        <dbReference type="ARBA" id="ARBA00022692"/>
    </source>
</evidence>
<dbReference type="Gene3D" id="3.90.550.10">
    <property type="entry name" value="Spore Coat Polysaccharide Biosynthesis Protein SpsA, Chain A"/>
    <property type="match status" value="1"/>
</dbReference>
<evidence type="ECO:0000313" key="10">
    <source>
        <dbReference type="Proteomes" id="UP000543030"/>
    </source>
</evidence>
<dbReference type="GO" id="GO:0005886">
    <property type="term" value="C:plasma membrane"/>
    <property type="evidence" value="ECO:0007669"/>
    <property type="project" value="TreeGrafter"/>
</dbReference>
<sequence length="359" mass="39607">MIQPDNNAAVTREVKLAFFPIFLSVVYVLHNQEQQLDGILRDASSQLGSLVSDYELIVVDNASDDSSVTRLEQLTAQEGLPNLQVYVLTREVDADTGAWVGVENALGDFVVIIDPMVDDIAFLPEMLEKAAGGSDVVFARNRQKPVHRLTYRIAHAVFNSAYKYFSAVNLDHDAPQYRLLSKRVVNFILQHPQPALTYRYLPATGGFARTNLDYSAAPLAASPKKLGDSIDRGMRLLVSTTRAPMRIVTTLSLFGAVANLLYSVYVVAIAIFKSDVAPGWVSLSLQQSGMFFLISLVLLLLGEYILHMASLSNEGPPYYVAQEFTSARITRREKLNIEEVASPSATAAPERHTAKRISQ</sequence>
<keyword evidence="10" id="KW-1185">Reference proteome</keyword>
<evidence type="ECO:0000313" key="9">
    <source>
        <dbReference type="EMBL" id="MBB5193693.1"/>
    </source>
</evidence>
<dbReference type="RefSeq" id="WP_246428823.1">
    <property type="nucleotide sequence ID" value="NZ_JACHHN010000013.1"/>
</dbReference>
<keyword evidence="6 7" id="KW-0472">Membrane</keyword>
<dbReference type="EMBL" id="JACHHN010000013">
    <property type="protein sequence ID" value="MBB5193693.1"/>
    <property type="molecule type" value="Genomic_DNA"/>
</dbReference>
<dbReference type="InterPro" id="IPR001173">
    <property type="entry name" value="Glyco_trans_2-like"/>
</dbReference>
<organism evidence="9 10">
    <name type="scientific">Silvimonas terrae</name>
    <dbReference type="NCBI Taxonomy" id="300266"/>
    <lineage>
        <taxon>Bacteria</taxon>
        <taxon>Pseudomonadati</taxon>
        <taxon>Pseudomonadota</taxon>
        <taxon>Betaproteobacteria</taxon>
        <taxon>Neisseriales</taxon>
        <taxon>Chitinibacteraceae</taxon>
        <taxon>Silvimonas</taxon>
    </lineage>
</organism>
<dbReference type="PANTHER" id="PTHR48090:SF1">
    <property type="entry name" value="PROPHAGE BACTOPRENOL GLUCOSYL TRANSFERASE HOMOLOG"/>
    <property type="match status" value="1"/>
</dbReference>
<evidence type="ECO:0000256" key="3">
    <source>
        <dbReference type="ARBA" id="ARBA00022679"/>
    </source>
</evidence>
<reference evidence="9 10" key="1">
    <citation type="submission" date="2020-08" db="EMBL/GenBank/DDBJ databases">
        <title>Genomic Encyclopedia of Type Strains, Phase IV (KMG-IV): sequencing the most valuable type-strain genomes for metagenomic binning, comparative biology and taxonomic classification.</title>
        <authorList>
            <person name="Goeker M."/>
        </authorList>
    </citation>
    <scope>NUCLEOTIDE SEQUENCE [LARGE SCALE GENOMIC DNA]</scope>
    <source>
        <strain evidence="9 10">DSM 18233</strain>
    </source>
</reference>
<evidence type="ECO:0000256" key="2">
    <source>
        <dbReference type="ARBA" id="ARBA00022676"/>
    </source>
</evidence>
<keyword evidence="3" id="KW-0808">Transferase</keyword>
<gene>
    <name evidence="9" type="ORF">HNQ50_004453</name>
</gene>
<proteinExistence type="predicted"/>
<evidence type="ECO:0000256" key="6">
    <source>
        <dbReference type="ARBA" id="ARBA00023136"/>
    </source>
</evidence>
<protein>
    <recommendedName>
        <fullName evidence="8">Glycosyltransferase 2-like domain-containing protein</fullName>
    </recommendedName>
</protein>
<feature type="transmembrane region" description="Helical" evidence="7">
    <location>
        <begin position="284"/>
        <end position="306"/>
    </location>
</feature>
<keyword evidence="2" id="KW-0328">Glycosyltransferase</keyword>
<dbReference type="Proteomes" id="UP000543030">
    <property type="component" value="Unassembled WGS sequence"/>
</dbReference>
<comment type="caution">
    <text evidence="9">The sequence shown here is derived from an EMBL/GenBank/DDBJ whole genome shotgun (WGS) entry which is preliminary data.</text>
</comment>
<feature type="transmembrane region" description="Helical" evidence="7">
    <location>
        <begin position="251"/>
        <end position="272"/>
    </location>
</feature>
<comment type="subcellular location">
    <subcellularLocation>
        <location evidence="1">Membrane</location>
        <topology evidence="1">Multi-pass membrane protein</topology>
    </subcellularLocation>
</comment>
<evidence type="ECO:0000259" key="8">
    <source>
        <dbReference type="Pfam" id="PF00535"/>
    </source>
</evidence>
<evidence type="ECO:0000256" key="5">
    <source>
        <dbReference type="ARBA" id="ARBA00022989"/>
    </source>
</evidence>
<accession>A0A840RNE7</accession>
<dbReference type="Pfam" id="PF00535">
    <property type="entry name" value="Glycos_transf_2"/>
    <property type="match status" value="1"/>
</dbReference>
<name>A0A840RNE7_9NEIS</name>
<dbReference type="GO" id="GO:0016757">
    <property type="term" value="F:glycosyltransferase activity"/>
    <property type="evidence" value="ECO:0007669"/>
    <property type="project" value="UniProtKB-KW"/>
</dbReference>
<feature type="domain" description="Glycosyltransferase 2-like" evidence="8">
    <location>
        <begin position="24"/>
        <end position="184"/>
    </location>
</feature>
<dbReference type="InterPro" id="IPR050256">
    <property type="entry name" value="Glycosyltransferase_2"/>
</dbReference>
<dbReference type="AlphaFoldDB" id="A0A840RNE7"/>
<dbReference type="SUPFAM" id="SSF53448">
    <property type="entry name" value="Nucleotide-diphospho-sugar transferases"/>
    <property type="match status" value="1"/>
</dbReference>
<keyword evidence="4 7" id="KW-0812">Transmembrane</keyword>